<proteinExistence type="predicted"/>
<dbReference type="Proteomes" id="UP000005361">
    <property type="component" value="Chromosome"/>
</dbReference>
<reference evidence="3" key="2">
    <citation type="submission" date="2015-02" db="EMBL/GenBank/DDBJ databases">
        <title>Complete Genome Sequence of Pelosinus fermentans JBW45.</title>
        <authorList>
            <person name="De Leon K.B."/>
            <person name="Utturkar S.M."/>
            <person name="Camilleri L.B."/>
            <person name="Arkin A.P."/>
            <person name="Fields M.W."/>
            <person name="Brown S.D."/>
            <person name="Wall J.D."/>
        </authorList>
    </citation>
    <scope>NUCLEOTIDE SEQUENCE [LARGE SCALE GENOMIC DNA]</scope>
    <source>
        <strain evidence="3">JBW45</strain>
    </source>
</reference>
<evidence type="ECO:0000313" key="2">
    <source>
        <dbReference type="EMBL" id="AJQ27011.1"/>
    </source>
</evidence>
<dbReference type="KEGG" id="pft:JBW_01661"/>
<dbReference type="EMBL" id="CP010978">
    <property type="protein sequence ID" value="AJQ27011.1"/>
    <property type="molecule type" value="Genomic_DNA"/>
</dbReference>
<feature type="transmembrane region" description="Helical" evidence="1">
    <location>
        <begin position="20"/>
        <end position="40"/>
    </location>
</feature>
<organism evidence="2 3">
    <name type="scientific">Pelosinus fermentans JBW45</name>
    <dbReference type="NCBI Taxonomy" id="1192197"/>
    <lineage>
        <taxon>Bacteria</taxon>
        <taxon>Bacillati</taxon>
        <taxon>Bacillota</taxon>
        <taxon>Negativicutes</taxon>
        <taxon>Selenomonadales</taxon>
        <taxon>Sporomusaceae</taxon>
        <taxon>Pelosinus</taxon>
    </lineage>
</organism>
<keyword evidence="1" id="KW-0472">Membrane</keyword>
<sequence length="79" mass="8544">MPAAYHHGDTLSSHSNMLDTAFTVAIVRLMGTVILVALIAQTIHTCFFHIVHALAAYLLSGLFAAYRLVESGFADVIVK</sequence>
<keyword evidence="1" id="KW-1133">Transmembrane helix</keyword>
<reference evidence="2 3" key="1">
    <citation type="journal article" date="2015" name="Genome Announc.">
        <title>Complete Genome Sequence of Pelosinus fermentans JBW45, a Member of a Remarkably Competitive Group of Negativicutes in the Firmicutes Phylum.</title>
        <authorList>
            <person name="De Leon K.B."/>
            <person name="Utturkar S.M."/>
            <person name="Camilleri L.B."/>
            <person name="Elias D.A."/>
            <person name="Arkin A.P."/>
            <person name="Fields M.W."/>
            <person name="Brown S.D."/>
            <person name="Wall J.D."/>
        </authorList>
    </citation>
    <scope>NUCLEOTIDE SEQUENCE [LARGE SCALE GENOMIC DNA]</scope>
    <source>
        <strain evidence="2 3">JBW45</strain>
    </source>
</reference>
<protein>
    <submittedName>
        <fullName evidence="2">Uncharacterized protein</fullName>
    </submittedName>
</protein>
<gene>
    <name evidence="2" type="ORF">JBW_01661</name>
</gene>
<feature type="transmembrane region" description="Helical" evidence="1">
    <location>
        <begin position="47"/>
        <end position="69"/>
    </location>
</feature>
<evidence type="ECO:0000313" key="3">
    <source>
        <dbReference type="Proteomes" id="UP000005361"/>
    </source>
</evidence>
<name>I8U1U9_9FIRM</name>
<accession>I8U1U9</accession>
<keyword evidence="1" id="KW-0812">Transmembrane</keyword>
<evidence type="ECO:0000256" key="1">
    <source>
        <dbReference type="SAM" id="Phobius"/>
    </source>
</evidence>
<dbReference type="HOGENOM" id="CLU_2602903_0_0_9"/>
<dbReference type="AlphaFoldDB" id="I8U1U9"/>